<sequence>MGSIIPIILFVLFFVMMFGIGFILNMLMKTTWFPSYLFVIVIIPAVVISYWKSDLSFAGNIEAYSLVDMSTAFAGLIGAIISGTTIRMLRRSGFRMF</sequence>
<reference evidence="2 3" key="1">
    <citation type="submission" date="2017-01" db="EMBL/GenBank/DDBJ databases">
        <title>Genome analysis of Paenibacillus selenitrireducens ES3-24.</title>
        <authorList>
            <person name="Xu D."/>
            <person name="Yao R."/>
            <person name="Zheng S."/>
        </authorList>
    </citation>
    <scope>NUCLEOTIDE SEQUENCE [LARGE SCALE GENOMIC DNA]</scope>
    <source>
        <strain evidence="2 3">ES3-24</strain>
    </source>
</reference>
<feature type="transmembrane region" description="Helical" evidence="1">
    <location>
        <begin position="6"/>
        <end position="24"/>
    </location>
</feature>
<evidence type="ECO:0000313" key="3">
    <source>
        <dbReference type="Proteomes" id="UP000190188"/>
    </source>
</evidence>
<keyword evidence="3" id="KW-1185">Reference proteome</keyword>
<dbReference type="OrthoDB" id="2382309at2"/>
<comment type="caution">
    <text evidence="2">The sequence shown here is derived from an EMBL/GenBank/DDBJ whole genome shotgun (WGS) entry which is preliminary data.</text>
</comment>
<organism evidence="2 3">
    <name type="scientific">Paenibacillus selenitireducens</name>
    <dbReference type="NCBI Taxonomy" id="1324314"/>
    <lineage>
        <taxon>Bacteria</taxon>
        <taxon>Bacillati</taxon>
        <taxon>Bacillota</taxon>
        <taxon>Bacilli</taxon>
        <taxon>Bacillales</taxon>
        <taxon>Paenibacillaceae</taxon>
        <taxon>Paenibacillus</taxon>
    </lineage>
</organism>
<dbReference type="STRING" id="1324314.BVG16_04705"/>
<dbReference type="Proteomes" id="UP000190188">
    <property type="component" value="Unassembled WGS sequence"/>
</dbReference>
<name>A0A1T2XL68_9BACL</name>
<keyword evidence="1" id="KW-1133">Transmembrane helix</keyword>
<keyword evidence="1" id="KW-0812">Transmembrane</keyword>
<proteinExistence type="predicted"/>
<feature type="transmembrane region" description="Helical" evidence="1">
    <location>
        <begin position="71"/>
        <end position="89"/>
    </location>
</feature>
<dbReference type="AlphaFoldDB" id="A0A1T2XL68"/>
<feature type="transmembrane region" description="Helical" evidence="1">
    <location>
        <begin position="31"/>
        <end position="51"/>
    </location>
</feature>
<evidence type="ECO:0000313" key="2">
    <source>
        <dbReference type="EMBL" id="OPA80611.1"/>
    </source>
</evidence>
<gene>
    <name evidence="2" type="ORF">BVG16_04705</name>
</gene>
<protein>
    <submittedName>
        <fullName evidence="2">Uncharacterized protein</fullName>
    </submittedName>
</protein>
<dbReference type="InterPro" id="IPR025917">
    <property type="entry name" value="YuiB"/>
</dbReference>
<accession>A0A1T2XL68</accession>
<dbReference type="EMBL" id="MSZX01000002">
    <property type="protein sequence ID" value="OPA80611.1"/>
    <property type="molecule type" value="Genomic_DNA"/>
</dbReference>
<evidence type="ECO:0000256" key="1">
    <source>
        <dbReference type="SAM" id="Phobius"/>
    </source>
</evidence>
<keyword evidence="1" id="KW-0472">Membrane</keyword>
<dbReference type="Pfam" id="PF14068">
    <property type="entry name" value="YuiB"/>
    <property type="match status" value="1"/>
</dbReference>